<accession>A0ACC2TY07</accession>
<reference evidence="1" key="1">
    <citation type="submission" date="2022-04" db="EMBL/GenBank/DDBJ databases">
        <title>Genome of the entomopathogenic fungus Entomophthora muscae.</title>
        <authorList>
            <person name="Elya C."/>
            <person name="Lovett B.R."/>
            <person name="Lee E."/>
            <person name="Macias A.M."/>
            <person name="Hajek A.E."/>
            <person name="De Bivort B.L."/>
            <person name="Kasson M.T."/>
            <person name="De Fine Licht H.H."/>
            <person name="Stajich J.E."/>
        </authorList>
    </citation>
    <scope>NUCLEOTIDE SEQUENCE</scope>
    <source>
        <strain evidence="1">Berkeley</strain>
    </source>
</reference>
<evidence type="ECO:0000313" key="1">
    <source>
        <dbReference type="EMBL" id="KAJ9079644.1"/>
    </source>
</evidence>
<name>A0ACC2TY07_9FUNG</name>
<evidence type="ECO:0000313" key="2">
    <source>
        <dbReference type="Proteomes" id="UP001165960"/>
    </source>
</evidence>
<organism evidence="1 2">
    <name type="scientific">Entomophthora muscae</name>
    <dbReference type="NCBI Taxonomy" id="34485"/>
    <lineage>
        <taxon>Eukaryota</taxon>
        <taxon>Fungi</taxon>
        <taxon>Fungi incertae sedis</taxon>
        <taxon>Zoopagomycota</taxon>
        <taxon>Entomophthoromycotina</taxon>
        <taxon>Entomophthoromycetes</taxon>
        <taxon>Entomophthorales</taxon>
        <taxon>Entomophthoraceae</taxon>
        <taxon>Entomophthora</taxon>
    </lineage>
</organism>
<gene>
    <name evidence="1" type="ORF">DSO57_1033261</name>
</gene>
<dbReference type="EMBL" id="QTSX02001680">
    <property type="protein sequence ID" value="KAJ9079644.1"/>
    <property type="molecule type" value="Genomic_DNA"/>
</dbReference>
<dbReference type="Proteomes" id="UP001165960">
    <property type="component" value="Unassembled WGS sequence"/>
</dbReference>
<sequence>MYYMTIYFLGSFRRYNIHAKVFWWLMTIYLIVTTLTDFQFSTLLPYLLQVVLTMSGYMLGVTN</sequence>
<proteinExistence type="predicted"/>
<protein>
    <submittedName>
        <fullName evidence="1">Uncharacterized protein</fullName>
    </submittedName>
</protein>
<keyword evidence="2" id="KW-1185">Reference proteome</keyword>
<comment type="caution">
    <text evidence="1">The sequence shown here is derived from an EMBL/GenBank/DDBJ whole genome shotgun (WGS) entry which is preliminary data.</text>
</comment>